<sequence>MEWTCWYFLLKFFPKIILRELRDICGKGVEALTTCAKCKSGVEHHYCLRNRSRPSKSVSSGVELAMKNLYAENAVHTVEGTFPTNCSTDASWMITFRLKDERTTSIYLGAHPASHAPAKLKQFSEEMPKVLEFECCSYEDFLRTVFKGCDPDEEDIGLYFFPDNVNRSDEYSFLLEQLSGQFFLRSCIDEVDLLLFSSKVLQKDNSEWYKHDFLWGMFRHCHGKLRSAMEGTVVEDMEIDMLGGNIVGTVDVVIPKQSLDSNSAKIPRDFDLNDVPPVPRDFDLNDVLPESTSNSSSSKVPRIDSDMNDVPSVRNDD</sequence>
<keyword evidence="4" id="KW-0805">Transcription regulation</keyword>
<comment type="caution">
    <text evidence="8">The sequence shown here is derived from an EMBL/GenBank/DDBJ whole genome shotgun (WGS) entry which is preliminary data.</text>
</comment>
<evidence type="ECO:0000256" key="6">
    <source>
        <dbReference type="SAM" id="MobiDB-lite"/>
    </source>
</evidence>
<dbReference type="AlphaFoldDB" id="A0AAD8HWV7"/>
<reference evidence="8" key="2">
    <citation type="submission" date="2023-05" db="EMBL/GenBank/DDBJ databases">
        <authorList>
            <person name="Schelkunov M.I."/>
        </authorList>
    </citation>
    <scope>NUCLEOTIDE SEQUENCE</scope>
    <source>
        <strain evidence="8">Hsosn_3</strain>
        <tissue evidence="8">Leaf</tissue>
    </source>
</reference>
<evidence type="ECO:0000256" key="3">
    <source>
        <dbReference type="ARBA" id="ARBA00022833"/>
    </source>
</evidence>
<keyword evidence="9" id="KW-1185">Reference proteome</keyword>
<proteinExistence type="predicted"/>
<evidence type="ECO:0000313" key="8">
    <source>
        <dbReference type="EMBL" id="KAK1374249.1"/>
    </source>
</evidence>
<accession>A0AAD8HWV7</accession>
<reference evidence="8" key="1">
    <citation type="submission" date="2023-02" db="EMBL/GenBank/DDBJ databases">
        <title>Genome of toxic invasive species Heracleum sosnowskyi carries increased number of genes despite the absence of recent whole-genome duplications.</title>
        <authorList>
            <person name="Schelkunov M."/>
            <person name="Shtratnikova V."/>
            <person name="Makarenko M."/>
            <person name="Klepikova A."/>
            <person name="Omelchenko D."/>
            <person name="Novikova G."/>
            <person name="Obukhova E."/>
            <person name="Bogdanov V."/>
            <person name="Penin A."/>
            <person name="Logacheva M."/>
        </authorList>
    </citation>
    <scope>NUCLEOTIDE SEQUENCE</scope>
    <source>
        <strain evidence="8">Hsosn_3</strain>
        <tissue evidence="8">Leaf</tissue>
    </source>
</reference>
<feature type="compositionally biased region" description="Polar residues" evidence="6">
    <location>
        <begin position="290"/>
        <end position="299"/>
    </location>
</feature>
<keyword evidence="5" id="KW-0804">Transcription</keyword>
<evidence type="ECO:0000256" key="5">
    <source>
        <dbReference type="ARBA" id="ARBA00023163"/>
    </source>
</evidence>
<keyword evidence="2" id="KW-0863">Zinc-finger</keyword>
<evidence type="ECO:0000313" key="9">
    <source>
        <dbReference type="Proteomes" id="UP001237642"/>
    </source>
</evidence>
<evidence type="ECO:0000256" key="4">
    <source>
        <dbReference type="ARBA" id="ARBA00023015"/>
    </source>
</evidence>
<protein>
    <recommendedName>
        <fullName evidence="7">AIPP2-like SPOC-like domain-containing protein</fullName>
    </recommendedName>
</protein>
<dbReference type="GO" id="GO:0140566">
    <property type="term" value="F:histone reader activity"/>
    <property type="evidence" value="ECO:0007669"/>
    <property type="project" value="InterPro"/>
</dbReference>
<dbReference type="PANTHER" id="PTHR33304">
    <property type="match status" value="1"/>
</dbReference>
<dbReference type="Pfam" id="PF23121">
    <property type="entry name" value="SPOC_AIPP2"/>
    <property type="match status" value="1"/>
</dbReference>
<feature type="region of interest" description="Disordered" evidence="6">
    <location>
        <begin position="281"/>
        <end position="317"/>
    </location>
</feature>
<keyword evidence="3" id="KW-0862">Zinc</keyword>
<dbReference type="InterPro" id="IPR049914">
    <property type="entry name" value="PHD1-3/5-6"/>
</dbReference>
<dbReference type="GO" id="GO:0008270">
    <property type="term" value="F:zinc ion binding"/>
    <property type="evidence" value="ECO:0007669"/>
    <property type="project" value="UniProtKB-KW"/>
</dbReference>
<evidence type="ECO:0000259" key="7">
    <source>
        <dbReference type="Pfam" id="PF23121"/>
    </source>
</evidence>
<dbReference type="GO" id="GO:0034244">
    <property type="term" value="P:negative regulation of transcription elongation by RNA polymerase II"/>
    <property type="evidence" value="ECO:0007669"/>
    <property type="project" value="InterPro"/>
</dbReference>
<name>A0AAD8HWV7_9APIA</name>
<evidence type="ECO:0000256" key="1">
    <source>
        <dbReference type="ARBA" id="ARBA00022723"/>
    </source>
</evidence>
<gene>
    <name evidence="8" type="ORF">POM88_030442</name>
</gene>
<evidence type="ECO:0000256" key="2">
    <source>
        <dbReference type="ARBA" id="ARBA00022771"/>
    </source>
</evidence>
<dbReference type="InterPro" id="IPR056280">
    <property type="entry name" value="AIPP2-like_SPOC"/>
</dbReference>
<keyword evidence="1" id="KW-0479">Metal-binding</keyword>
<dbReference type="PANTHER" id="PTHR33304:SF36">
    <property type="entry name" value="GB|AAF26970.1-RELATED"/>
    <property type="match status" value="1"/>
</dbReference>
<dbReference type="Proteomes" id="UP001237642">
    <property type="component" value="Unassembled WGS sequence"/>
</dbReference>
<organism evidence="8 9">
    <name type="scientific">Heracleum sosnowskyi</name>
    <dbReference type="NCBI Taxonomy" id="360622"/>
    <lineage>
        <taxon>Eukaryota</taxon>
        <taxon>Viridiplantae</taxon>
        <taxon>Streptophyta</taxon>
        <taxon>Embryophyta</taxon>
        <taxon>Tracheophyta</taxon>
        <taxon>Spermatophyta</taxon>
        <taxon>Magnoliopsida</taxon>
        <taxon>eudicotyledons</taxon>
        <taxon>Gunneridae</taxon>
        <taxon>Pentapetalae</taxon>
        <taxon>asterids</taxon>
        <taxon>campanulids</taxon>
        <taxon>Apiales</taxon>
        <taxon>Apiaceae</taxon>
        <taxon>Apioideae</taxon>
        <taxon>apioid superclade</taxon>
        <taxon>Tordylieae</taxon>
        <taxon>Tordyliinae</taxon>
        <taxon>Heracleum</taxon>
    </lineage>
</organism>
<feature type="domain" description="AIPP2-like SPOC-like" evidence="7">
    <location>
        <begin position="97"/>
        <end position="218"/>
    </location>
</feature>
<dbReference type="EMBL" id="JAUIZM010000007">
    <property type="protein sequence ID" value="KAK1374249.1"/>
    <property type="molecule type" value="Genomic_DNA"/>
</dbReference>